<feature type="transmembrane region" description="Helical" evidence="2">
    <location>
        <begin position="37"/>
        <end position="59"/>
    </location>
</feature>
<name>A0ABQ4R4X6_9HYPH</name>
<feature type="compositionally biased region" description="Low complexity" evidence="1">
    <location>
        <begin position="1"/>
        <end position="16"/>
    </location>
</feature>
<evidence type="ECO:0000313" key="4">
    <source>
        <dbReference type="Proteomes" id="UP001055167"/>
    </source>
</evidence>
<dbReference type="EMBL" id="BPQH01000021">
    <property type="protein sequence ID" value="GJD52653.1"/>
    <property type="molecule type" value="Genomic_DNA"/>
</dbReference>
<proteinExistence type="predicted"/>
<reference evidence="3" key="1">
    <citation type="journal article" date="2021" name="Front. Microbiol.">
        <title>Comprehensive Comparative Genomics and Phenotyping of Methylobacterium Species.</title>
        <authorList>
            <person name="Alessa O."/>
            <person name="Ogura Y."/>
            <person name="Fujitani Y."/>
            <person name="Takami H."/>
            <person name="Hayashi T."/>
            <person name="Sahin N."/>
            <person name="Tani A."/>
        </authorList>
    </citation>
    <scope>NUCLEOTIDE SEQUENCE</scope>
    <source>
        <strain evidence="3">KCTC 52305</strain>
    </source>
</reference>
<keyword evidence="2" id="KW-1133">Transmembrane helix</keyword>
<dbReference type="Proteomes" id="UP001055167">
    <property type="component" value="Unassembled WGS sequence"/>
</dbReference>
<gene>
    <name evidence="3" type="ORF">OPKNFCMD_5419</name>
</gene>
<keyword evidence="2" id="KW-0472">Membrane</keyword>
<feature type="region of interest" description="Disordered" evidence="1">
    <location>
        <begin position="1"/>
        <end position="32"/>
    </location>
</feature>
<keyword evidence="2" id="KW-0812">Transmembrane</keyword>
<comment type="caution">
    <text evidence="3">The sequence shown here is derived from an EMBL/GenBank/DDBJ whole genome shotgun (WGS) entry which is preliminary data.</text>
</comment>
<keyword evidence="4" id="KW-1185">Reference proteome</keyword>
<sequence length="353" mass="36484">MSASSSPSADPLSEALQSASGPAVRGRPAESASPGGWYRYVLESVALVGLLVCIDHVFFDGNRFASITPRPFWIPVLLMSVQYGLAGGVFAAFASTLALYSGALPSQVATQDYYAYSRLIVAEPMSWLACALVLGGMSSLQLAHAAEVRRQRDDAQAAAEDLGHGLQQALADLGYLELQIAAETRTAGAIARAFASLDPAGPERLAASFAEFARLIVGSRDLTVYVPRGETWVALGHAGEVRDAPRLPRLAADVLQGPGRPQGLGQFQEPGQPHAFGHGSSRRLEAGATALWPDGAVLVPVIPRAGGAALGLIVADGVGSGASAAAALQRAESLARGLGGFLEQGVVPERGAP</sequence>
<protein>
    <recommendedName>
        <fullName evidence="5">GAF domain-containing protein</fullName>
    </recommendedName>
</protein>
<evidence type="ECO:0008006" key="5">
    <source>
        <dbReference type="Google" id="ProtNLM"/>
    </source>
</evidence>
<feature type="transmembrane region" description="Helical" evidence="2">
    <location>
        <begin position="71"/>
        <end position="104"/>
    </location>
</feature>
<evidence type="ECO:0000313" key="3">
    <source>
        <dbReference type="EMBL" id="GJD52653.1"/>
    </source>
</evidence>
<evidence type="ECO:0000256" key="1">
    <source>
        <dbReference type="SAM" id="MobiDB-lite"/>
    </source>
</evidence>
<accession>A0ABQ4R4X6</accession>
<organism evidence="3 4">
    <name type="scientific">Methylobacterium crusticola</name>
    <dbReference type="NCBI Taxonomy" id="1697972"/>
    <lineage>
        <taxon>Bacteria</taxon>
        <taxon>Pseudomonadati</taxon>
        <taxon>Pseudomonadota</taxon>
        <taxon>Alphaproteobacteria</taxon>
        <taxon>Hyphomicrobiales</taxon>
        <taxon>Methylobacteriaceae</taxon>
        <taxon>Methylobacterium</taxon>
    </lineage>
</organism>
<evidence type="ECO:0000256" key="2">
    <source>
        <dbReference type="SAM" id="Phobius"/>
    </source>
</evidence>
<reference evidence="3" key="2">
    <citation type="submission" date="2021-08" db="EMBL/GenBank/DDBJ databases">
        <authorList>
            <person name="Tani A."/>
            <person name="Ola A."/>
            <person name="Ogura Y."/>
            <person name="Katsura K."/>
            <person name="Hayashi T."/>
        </authorList>
    </citation>
    <scope>NUCLEOTIDE SEQUENCE</scope>
    <source>
        <strain evidence="3">KCTC 52305</strain>
    </source>
</reference>